<feature type="compositionally biased region" description="Polar residues" evidence="10">
    <location>
        <begin position="7"/>
        <end position="20"/>
    </location>
</feature>
<evidence type="ECO:0000313" key="13">
    <source>
        <dbReference type="EMBL" id="OMJ17737.1"/>
    </source>
</evidence>
<feature type="transmembrane region" description="Helical" evidence="11">
    <location>
        <begin position="230"/>
        <end position="253"/>
    </location>
</feature>
<comment type="caution">
    <text evidence="13">The sequence shown here is derived from an EMBL/GenBank/DDBJ whole genome shotgun (WGS) entry which is preliminary data.</text>
</comment>
<feature type="transmembrane region" description="Helical" evidence="11">
    <location>
        <begin position="755"/>
        <end position="775"/>
    </location>
</feature>
<keyword evidence="4 11" id="KW-0812">Transmembrane</keyword>
<dbReference type="Pfam" id="PF00005">
    <property type="entry name" value="ABC_tran"/>
    <property type="match status" value="1"/>
</dbReference>
<dbReference type="STRING" id="133412.A0A1R1XSV5"/>
<evidence type="ECO:0000256" key="2">
    <source>
        <dbReference type="ARBA" id="ARBA00008869"/>
    </source>
</evidence>
<name>A0A1R1XSV5_9FUNG</name>
<keyword evidence="14" id="KW-1185">Reference proteome</keyword>
<evidence type="ECO:0000256" key="3">
    <source>
        <dbReference type="ARBA" id="ARBA00022448"/>
    </source>
</evidence>
<feature type="transmembrane region" description="Helical" evidence="11">
    <location>
        <begin position="647"/>
        <end position="665"/>
    </location>
</feature>
<feature type="transmembrane region" description="Helical" evidence="11">
    <location>
        <begin position="685"/>
        <end position="712"/>
    </location>
</feature>
<evidence type="ECO:0000256" key="10">
    <source>
        <dbReference type="SAM" id="MobiDB-lite"/>
    </source>
</evidence>
<feature type="compositionally biased region" description="Polar residues" evidence="10">
    <location>
        <begin position="184"/>
        <end position="202"/>
    </location>
</feature>
<reference evidence="13 14" key="1">
    <citation type="submission" date="2017-01" db="EMBL/GenBank/DDBJ databases">
        <authorList>
            <person name="Mah S.A."/>
            <person name="Swanson W.J."/>
            <person name="Moy G.W."/>
            <person name="Vacquier V.D."/>
        </authorList>
    </citation>
    <scope>NUCLEOTIDE SEQUENCE [LARGE SCALE GENOMIC DNA]</scope>
    <source>
        <strain evidence="13 14">GSMNP</strain>
    </source>
</reference>
<keyword evidence="5" id="KW-0677">Repeat</keyword>
<evidence type="ECO:0000259" key="12">
    <source>
        <dbReference type="PROSITE" id="PS50893"/>
    </source>
</evidence>
<dbReference type="PANTHER" id="PTHR19229">
    <property type="entry name" value="ATP-BINDING CASSETTE TRANSPORTER SUBFAMILY A ABCA"/>
    <property type="match status" value="1"/>
</dbReference>
<dbReference type="InterPro" id="IPR003593">
    <property type="entry name" value="AAA+_ATPase"/>
</dbReference>
<feature type="domain" description="ABC transporter" evidence="12">
    <location>
        <begin position="918"/>
        <end position="1149"/>
    </location>
</feature>
<evidence type="ECO:0000313" key="14">
    <source>
        <dbReference type="Proteomes" id="UP000187283"/>
    </source>
</evidence>
<dbReference type="Pfam" id="PF12698">
    <property type="entry name" value="ABC2_membrane_3"/>
    <property type="match status" value="1"/>
</dbReference>
<dbReference type="InterPro" id="IPR026082">
    <property type="entry name" value="ABCA"/>
</dbReference>
<dbReference type="SMART" id="SM00382">
    <property type="entry name" value="AAA"/>
    <property type="match status" value="1"/>
</dbReference>
<evidence type="ECO:0000256" key="11">
    <source>
        <dbReference type="SAM" id="Phobius"/>
    </source>
</evidence>
<feature type="transmembrane region" description="Helical" evidence="11">
    <location>
        <begin position="724"/>
        <end position="743"/>
    </location>
</feature>
<dbReference type="GO" id="GO:0005319">
    <property type="term" value="F:lipid transporter activity"/>
    <property type="evidence" value="ECO:0007669"/>
    <property type="project" value="TreeGrafter"/>
</dbReference>
<feature type="transmembrane region" description="Helical" evidence="11">
    <location>
        <begin position="823"/>
        <end position="843"/>
    </location>
</feature>
<dbReference type="AlphaFoldDB" id="A0A1R1XSV5"/>
<dbReference type="GO" id="GO:0016887">
    <property type="term" value="F:ATP hydrolysis activity"/>
    <property type="evidence" value="ECO:0007669"/>
    <property type="project" value="InterPro"/>
</dbReference>
<dbReference type="FunFam" id="3.40.50.300:FF:000335">
    <property type="entry name" value="ATP binding cassette subfamily A member 5"/>
    <property type="match status" value="1"/>
</dbReference>
<organism evidence="13 14">
    <name type="scientific">Smittium culicis</name>
    <dbReference type="NCBI Taxonomy" id="133412"/>
    <lineage>
        <taxon>Eukaryota</taxon>
        <taxon>Fungi</taxon>
        <taxon>Fungi incertae sedis</taxon>
        <taxon>Zoopagomycota</taxon>
        <taxon>Kickxellomycotina</taxon>
        <taxon>Harpellomycetes</taxon>
        <taxon>Harpellales</taxon>
        <taxon>Legeriomycetaceae</taxon>
        <taxon>Smittium</taxon>
    </lineage>
</organism>
<feature type="region of interest" description="Disordered" evidence="10">
    <location>
        <begin position="113"/>
        <end position="153"/>
    </location>
</feature>
<feature type="compositionally biased region" description="Low complexity" evidence="10">
    <location>
        <begin position="166"/>
        <end position="183"/>
    </location>
</feature>
<comment type="subcellular location">
    <subcellularLocation>
        <location evidence="1">Membrane</location>
        <topology evidence="1">Multi-pass membrane protein</topology>
    </subcellularLocation>
</comment>
<dbReference type="GO" id="GO:0140359">
    <property type="term" value="F:ABC-type transporter activity"/>
    <property type="evidence" value="ECO:0007669"/>
    <property type="project" value="InterPro"/>
</dbReference>
<evidence type="ECO:0000256" key="8">
    <source>
        <dbReference type="ARBA" id="ARBA00022989"/>
    </source>
</evidence>
<keyword evidence="8 11" id="KW-1133">Transmembrane helix</keyword>
<dbReference type="EMBL" id="LSSN01001954">
    <property type="protein sequence ID" value="OMJ17737.1"/>
    <property type="molecule type" value="Genomic_DNA"/>
</dbReference>
<dbReference type="InterPro" id="IPR027417">
    <property type="entry name" value="P-loop_NTPase"/>
</dbReference>
<keyword evidence="6" id="KW-0547">Nucleotide-binding</keyword>
<dbReference type="SUPFAM" id="SSF52540">
    <property type="entry name" value="P-loop containing nucleoside triphosphate hydrolases"/>
    <property type="match status" value="1"/>
</dbReference>
<evidence type="ECO:0000256" key="6">
    <source>
        <dbReference type="ARBA" id="ARBA00022741"/>
    </source>
</evidence>
<evidence type="ECO:0000256" key="7">
    <source>
        <dbReference type="ARBA" id="ARBA00022840"/>
    </source>
</evidence>
<dbReference type="GO" id="GO:0016020">
    <property type="term" value="C:membrane"/>
    <property type="evidence" value="ECO:0007669"/>
    <property type="project" value="UniProtKB-SubCell"/>
</dbReference>
<gene>
    <name evidence="13" type="ORF">AYI70_g5773</name>
</gene>
<dbReference type="PROSITE" id="PS00211">
    <property type="entry name" value="ABC_TRANSPORTER_1"/>
    <property type="match status" value="1"/>
</dbReference>
<feature type="region of interest" description="Disordered" evidence="10">
    <location>
        <begin position="166"/>
        <end position="209"/>
    </location>
</feature>
<dbReference type="Gene3D" id="3.40.50.300">
    <property type="entry name" value="P-loop containing nucleotide triphosphate hydrolases"/>
    <property type="match status" value="1"/>
</dbReference>
<dbReference type="PANTHER" id="PTHR19229:SF36">
    <property type="entry name" value="ATP-BINDING CASSETTE SUB-FAMILY A MEMBER 2"/>
    <property type="match status" value="1"/>
</dbReference>
<feature type="region of interest" description="Disordered" evidence="10">
    <location>
        <begin position="1"/>
        <end position="29"/>
    </location>
</feature>
<dbReference type="InterPro" id="IPR013525">
    <property type="entry name" value="ABC2_TM"/>
</dbReference>
<dbReference type="Proteomes" id="UP000187283">
    <property type="component" value="Unassembled WGS sequence"/>
</dbReference>
<evidence type="ECO:0000256" key="9">
    <source>
        <dbReference type="ARBA" id="ARBA00023136"/>
    </source>
</evidence>
<proteinExistence type="inferred from homology"/>
<dbReference type="GO" id="GO:0005524">
    <property type="term" value="F:ATP binding"/>
    <property type="evidence" value="ECO:0007669"/>
    <property type="project" value="UniProtKB-KW"/>
</dbReference>
<accession>A0A1R1XSV5</accession>
<dbReference type="OrthoDB" id="8061355at2759"/>
<keyword evidence="7" id="KW-0067">ATP-binding</keyword>
<comment type="similarity">
    <text evidence="2">Belongs to the ABC transporter superfamily. ABCA family.</text>
</comment>
<dbReference type="PROSITE" id="PS50893">
    <property type="entry name" value="ABC_TRANSPORTER_2"/>
    <property type="match status" value="1"/>
</dbReference>
<protein>
    <submittedName>
        <fullName evidence="13">ABC transporter A family member 7</fullName>
    </submittedName>
</protein>
<keyword evidence="9 11" id="KW-0472">Membrane</keyword>
<sequence>MSRFTKDNSPSFKNAPTTPTQHKRTQLHDHENIPQAPINDIQYPEPLLPEISVNPNNTPHTVKNSNGRLSTILEINENATVPIPNNNNSNNNIISEYITNQEYHSNPAIFSNNTDNLQNSTHNIQNQDNSSATYNFTNTSPSKNNSFDTPLVTNTSVNSVEDNAASRNIINSNSPRSTTINSIPAQSINVPRNSSPSDQKAPSPQLKKKSYQVRALLRSKLSYQKRQYKVNILCVAICPFMMVAIGGIFGIVLRNVLNELRPRRNFITCSSVPSKTPFNMPLPRFDISVLPNITSSSLPNSIPGVTYQALNMYILPFPVIESINQIQTASLTDNSPSCVWSFDKNYSFSNPYQINPDANSSARLDTTIRPDPYGGWLNTQALASNLLKFQTNQNFPWFIVKDSTPGLKAGNVNKLPPVPINIRNLFNSPTNSIQSIVSSNSTNDLINQNNRTGLLSLIDTKFFLNFSATNNTNNPYIPSSLQPVPWYESLSTSSNQILSDNQVDDIISNHIKQATSQLRNLDPEIFRAVARNIDSQSSIRPLMNYFTKVSPILAQVPWGALLFNTVDPDNRTWSYTMQIGSNDQISNSGSYPSIITRLLTQQTSLSNAFLKSSLANKSSLISQSIRGMPQIYYHDFSLRFGSILGTSLYPFGISFMISVFVLILVKEKENRILIMMQMNGLKIRYYYLAHFIHFFILTLWSSFFFILAGKIFKLELFTKTSLNLLVLIMIIWSIAQISLSFFLSTFFNTSRSSQILIYLIILWGVITDAAISLIYPTDTSPPLVYLIWPPFSIYRILSTLNSASISTDRPAYSISDLVPGDNVFNYLIALSISAVAYLLLAFYTSQVLPSATNARKPWHFIFSPPYKYLTSRNAHSSDADYPNYSLTTEEDLAHEDSDVKLERQRVLSNDYSLIDHNLVLNSVRKVYPSGKVAVKDVSMAIETGTIFGLLGPNGAGKTSLISIIAGMHPISSGKITINGVSIEASGPAHKSVGVCPQHDILFDDLTISDHAYFYARLKGVHASNEKDSVTQILQSVQLFGIRNRLAKYLSGGEKRRLSMAISLIGDPQIVIFDEPTTGLDPKVRRSVWNIINSVKNSTKKTIILTTHSMEEAEVLSDKVAIMAHGTLRCIGSVPRLKQLYSSGFIINVSVSNPLLINSAIDYVSSLLSPNNHSLSNKYLTHFSFEFSPHSSSTIPILFNSLNASKHLYSIDHYSINQTSLDQVFLNIIGESESGAAL</sequence>
<evidence type="ECO:0000256" key="4">
    <source>
        <dbReference type="ARBA" id="ARBA00022692"/>
    </source>
</evidence>
<dbReference type="InterPro" id="IPR003439">
    <property type="entry name" value="ABC_transporter-like_ATP-bd"/>
</dbReference>
<dbReference type="CDD" id="cd03263">
    <property type="entry name" value="ABC_subfamily_A"/>
    <property type="match status" value="1"/>
</dbReference>
<dbReference type="InterPro" id="IPR017871">
    <property type="entry name" value="ABC_transporter-like_CS"/>
</dbReference>
<keyword evidence="3" id="KW-0813">Transport</keyword>
<evidence type="ECO:0000256" key="5">
    <source>
        <dbReference type="ARBA" id="ARBA00022737"/>
    </source>
</evidence>
<evidence type="ECO:0000256" key="1">
    <source>
        <dbReference type="ARBA" id="ARBA00004141"/>
    </source>
</evidence>